<accession>A0ABT0K3J9</accession>
<name>A0ABT0K3J9_9ACTN</name>
<evidence type="ECO:0000313" key="6">
    <source>
        <dbReference type="Proteomes" id="UP001201873"/>
    </source>
</evidence>
<evidence type="ECO:0000256" key="3">
    <source>
        <dbReference type="SAM" id="MobiDB-lite"/>
    </source>
</evidence>
<dbReference type="Gene3D" id="2.120.10.30">
    <property type="entry name" value="TolB, C-terminal domain"/>
    <property type="match status" value="1"/>
</dbReference>
<dbReference type="InterPro" id="IPR050952">
    <property type="entry name" value="TRIM-NHL_E3_ligases"/>
</dbReference>
<evidence type="ECO:0000256" key="1">
    <source>
        <dbReference type="ARBA" id="ARBA00022737"/>
    </source>
</evidence>
<protein>
    <submittedName>
        <fullName evidence="5">SMP-30/gluconolactonase/LRE family protein</fullName>
    </submittedName>
</protein>
<dbReference type="PROSITE" id="PS51125">
    <property type="entry name" value="NHL"/>
    <property type="match status" value="1"/>
</dbReference>
<dbReference type="EMBL" id="JALKFT010000022">
    <property type="protein sequence ID" value="MCK9877863.1"/>
    <property type="molecule type" value="Genomic_DNA"/>
</dbReference>
<keyword evidence="6" id="KW-1185">Reference proteome</keyword>
<organism evidence="5 6">
    <name type="scientific">Frankia umida</name>
    <dbReference type="NCBI Taxonomy" id="573489"/>
    <lineage>
        <taxon>Bacteria</taxon>
        <taxon>Bacillati</taxon>
        <taxon>Actinomycetota</taxon>
        <taxon>Actinomycetes</taxon>
        <taxon>Frankiales</taxon>
        <taxon>Frankiaceae</taxon>
        <taxon>Frankia</taxon>
    </lineage>
</organism>
<dbReference type="PANTHER" id="PTHR24104">
    <property type="entry name" value="E3 UBIQUITIN-PROTEIN LIGASE NHLRC1-RELATED"/>
    <property type="match status" value="1"/>
</dbReference>
<dbReference type="InterPro" id="IPR013658">
    <property type="entry name" value="SGL"/>
</dbReference>
<proteinExistence type="predicted"/>
<comment type="caution">
    <text evidence="5">The sequence shown here is derived from an EMBL/GenBank/DDBJ whole genome shotgun (WGS) entry which is preliminary data.</text>
</comment>
<evidence type="ECO:0000313" key="5">
    <source>
        <dbReference type="EMBL" id="MCK9877863.1"/>
    </source>
</evidence>
<sequence length="169" mass="17695">MRGSAGESGPASQAEFDHPRAVAAGPDGTVYVADTGNRRVRRIDPDGHITTVAGQPWGGAPAQGCLAVRADIGRPTGIALDPTGTLYIADPDHHQVWRLAADGHLHAVIAGPLPAAPAPTTPTADPPWTNPTSLAADARGALYLTDPIRHRVWRIHDGHFVTLGTAHRT</sequence>
<dbReference type="SUPFAM" id="SSF101898">
    <property type="entry name" value="NHL repeat"/>
    <property type="match status" value="1"/>
</dbReference>
<dbReference type="Pfam" id="PF08450">
    <property type="entry name" value="SGL"/>
    <property type="match status" value="1"/>
</dbReference>
<feature type="domain" description="SMP-30/Gluconolactonase/LRE-like region" evidence="4">
    <location>
        <begin position="29"/>
        <end position="120"/>
    </location>
</feature>
<keyword evidence="1" id="KW-0677">Repeat</keyword>
<evidence type="ECO:0000259" key="4">
    <source>
        <dbReference type="Pfam" id="PF08450"/>
    </source>
</evidence>
<feature type="repeat" description="NHL" evidence="2">
    <location>
        <begin position="10"/>
        <end position="46"/>
    </location>
</feature>
<reference evidence="5 6" key="1">
    <citation type="submission" date="2022-04" db="EMBL/GenBank/DDBJ databases">
        <title>Genome diversity in the genus Frankia.</title>
        <authorList>
            <person name="Carlos-Shanley C."/>
            <person name="Hahn D."/>
        </authorList>
    </citation>
    <scope>NUCLEOTIDE SEQUENCE [LARGE SCALE GENOMIC DNA]</scope>
    <source>
        <strain evidence="5 6">Ag45/Mut15</strain>
    </source>
</reference>
<dbReference type="RefSeq" id="WP_248826036.1">
    <property type="nucleotide sequence ID" value="NZ_JALKFT010000022.1"/>
</dbReference>
<feature type="region of interest" description="Disordered" evidence="3">
    <location>
        <begin position="1"/>
        <end position="28"/>
    </location>
</feature>
<evidence type="ECO:0000256" key="2">
    <source>
        <dbReference type="PROSITE-ProRule" id="PRU00504"/>
    </source>
</evidence>
<dbReference type="InterPro" id="IPR011042">
    <property type="entry name" value="6-blade_b-propeller_TolB-like"/>
</dbReference>
<dbReference type="Proteomes" id="UP001201873">
    <property type="component" value="Unassembled WGS sequence"/>
</dbReference>
<gene>
    <name evidence="5" type="ORF">MXD59_19125</name>
</gene>
<dbReference type="InterPro" id="IPR001258">
    <property type="entry name" value="NHL_repeat"/>
</dbReference>